<keyword evidence="2" id="KW-1185">Reference proteome</keyword>
<name>A0ABC8QJP0_9VIRU</name>
<sequence>MVLTFVDHLYPIVERVHSITYKPIVLDGQVVLEINSLYNKILWQTLIYNRVSFYTNNLKVPLFILKNILSNIRDTQKFYINSRGDLIKLPWGLNELEKQ</sequence>
<evidence type="ECO:0000313" key="1">
    <source>
        <dbReference type="EMBL" id="CAJ2002112.1"/>
    </source>
</evidence>
<gene>
    <name evidence="1" type="ORF">CCFV1_ORF066</name>
</gene>
<protein>
    <submittedName>
        <fullName evidence="1">Uncharacterized protein</fullName>
    </submittedName>
</protein>
<accession>A0ABC8QJP0</accession>
<reference evidence="1 2" key="1">
    <citation type="submission" date="2024-01" db="EMBL/GenBank/DDBJ databases">
        <authorList>
            <person name="Guinet B."/>
        </authorList>
    </citation>
    <scope>NUCLEOTIDE SEQUENCE [LARGE SCALE GENOMIC DNA]</scope>
</reference>
<dbReference type="Proteomes" id="UP001642380">
    <property type="component" value="Unassembled WGS sequence"/>
</dbReference>
<evidence type="ECO:0000313" key="2">
    <source>
        <dbReference type="Proteomes" id="UP001642380"/>
    </source>
</evidence>
<dbReference type="EMBL" id="CAUOPR010000001">
    <property type="protein sequence ID" value="CAJ2002112.1"/>
    <property type="molecule type" value="Genomic_DNA"/>
</dbReference>
<comment type="caution">
    <text evidence="1">The sequence shown here is derived from an EMBL/GenBank/DDBJ whole genome shotgun (WGS) entry which is preliminary data.</text>
</comment>
<proteinExistence type="predicted"/>
<organism evidence="1 2">
    <name type="scientific">Cotesia congregata filamentous virus 1</name>
    <dbReference type="NCBI Taxonomy" id="3064291"/>
    <lineage>
        <taxon>Viruses</taxon>
        <taxon>Viruses incertae sedis</taxon>
        <taxon>Naldaviricetes</taxon>
        <taxon>Lefavirales</taxon>
        <taxon>Filamentoviridae</taxon>
        <taxon>Betafilamentovirus</taxon>
        <taxon>Betafilamentovirus cocongregatae</taxon>
    </lineage>
</organism>